<proteinExistence type="predicted"/>
<evidence type="ECO:0000259" key="1">
    <source>
        <dbReference type="PROSITE" id="PS50206"/>
    </source>
</evidence>
<dbReference type="PROSITE" id="PS50206">
    <property type="entry name" value="RHODANESE_3"/>
    <property type="match status" value="1"/>
</dbReference>
<feature type="domain" description="Rhodanese" evidence="1">
    <location>
        <begin position="18"/>
        <end position="114"/>
    </location>
</feature>
<dbReference type="Pfam" id="PF00581">
    <property type="entry name" value="Rhodanese"/>
    <property type="match status" value="1"/>
</dbReference>
<dbReference type="AlphaFoldDB" id="A0A8R1WYT5"/>
<dbReference type="Proteomes" id="UP000007819">
    <property type="component" value="Chromosome A2"/>
</dbReference>
<gene>
    <name evidence="2" type="primary">100167746</name>
</gene>
<dbReference type="GO" id="GO:0005739">
    <property type="term" value="C:mitochondrion"/>
    <property type="evidence" value="ECO:0007669"/>
    <property type="project" value="TreeGrafter"/>
</dbReference>
<dbReference type="GO" id="GO:0004792">
    <property type="term" value="F:thiosulfate-cyanide sulfurtransferase activity"/>
    <property type="evidence" value="ECO:0007669"/>
    <property type="project" value="TreeGrafter"/>
</dbReference>
<dbReference type="PANTHER" id="PTHR44086:SF10">
    <property type="entry name" value="THIOSULFATE SULFURTRANSFERASE_RHODANESE-LIKE DOMAIN-CONTAINING PROTEIN 3"/>
    <property type="match status" value="1"/>
</dbReference>
<evidence type="ECO:0000313" key="2">
    <source>
        <dbReference type="EnsemblMetazoa" id="XP_008179505.1"/>
    </source>
</evidence>
<dbReference type="SUPFAM" id="SSF52821">
    <property type="entry name" value="Rhodanese/Cell cycle control phosphatase"/>
    <property type="match status" value="1"/>
</dbReference>
<dbReference type="OrthoDB" id="566238at2759"/>
<keyword evidence="3" id="KW-1185">Reference proteome</keyword>
<dbReference type="EnsemblMetazoa" id="XM_008181283.3">
    <property type="protein sequence ID" value="XP_008179505.1"/>
    <property type="gene ID" value="LOC100167746"/>
</dbReference>
<dbReference type="Gene3D" id="3.40.250.10">
    <property type="entry name" value="Rhodanese-like domain"/>
    <property type="match status" value="1"/>
</dbReference>
<dbReference type="InterPro" id="IPR036873">
    <property type="entry name" value="Rhodanese-like_dom_sf"/>
</dbReference>
<accession>A0A8R1WYT5</accession>
<protein>
    <recommendedName>
        <fullName evidence="1">Rhodanese domain-containing protein</fullName>
    </recommendedName>
</protein>
<reference evidence="2" key="2">
    <citation type="submission" date="2022-06" db="UniProtKB">
        <authorList>
            <consortium name="EnsemblMetazoa"/>
        </authorList>
    </citation>
    <scope>IDENTIFICATION</scope>
</reference>
<dbReference type="InterPro" id="IPR001763">
    <property type="entry name" value="Rhodanese-like_dom"/>
</dbReference>
<dbReference type="PANTHER" id="PTHR44086">
    <property type="entry name" value="THIOSULFATE SULFURTRANSFERASE RDL2, MITOCHONDRIAL-RELATED"/>
    <property type="match status" value="1"/>
</dbReference>
<dbReference type="SMART" id="SM00450">
    <property type="entry name" value="RHOD"/>
    <property type="match status" value="1"/>
</dbReference>
<sequence>MIMSVYENVDYDCLLAKMDRKSFVIDVRECHELAATGSLPNSINIPLGELENDLNLPTDVFKEKYKVPKPDKENDEIVFSCARGNRSRRAAEIAFKLDYKKLYNYTGGWIEWSVKYPST</sequence>
<reference evidence="3" key="1">
    <citation type="submission" date="2010-06" db="EMBL/GenBank/DDBJ databases">
        <authorList>
            <person name="Jiang H."/>
            <person name="Abraham K."/>
            <person name="Ali S."/>
            <person name="Alsbrooks S.L."/>
            <person name="Anim B.N."/>
            <person name="Anosike U.S."/>
            <person name="Attaway T."/>
            <person name="Bandaranaike D.P."/>
            <person name="Battles P.K."/>
            <person name="Bell S.N."/>
            <person name="Bell A.V."/>
            <person name="Beltran B."/>
            <person name="Bickham C."/>
            <person name="Bustamante Y."/>
            <person name="Caleb T."/>
            <person name="Canada A."/>
            <person name="Cardenas V."/>
            <person name="Carter K."/>
            <person name="Chacko J."/>
            <person name="Chandrabose M.N."/>
            <person name="Chavez D."/>
            <person name="Chavez A."/>
            <person name="Chen L."/>
            <person name="Chu H.-S."/>
            <person name="Claassen K.J."/>
            <person name="Cockrell R."/>
            <person name="Collins M."/>
            <person name="Cooper J.A."/>
            <person name="Cree A."/>
            <person name="Curry S.M."/>
            <person name="Da Y."/>
            <person name="Dao M.D."/>
            <person name="Das B."/>
            <person name="Davila M.-L."/>
            <person name="Davy-Carroll L."/>
            <person name="Denson S."/>
            <person name="Dinh H."/>
            <person name="Ebong V.E."/>
            <person name="Edwards J.R."/>
            <person name="Egan A."/>
            <person name="El-Daye J."/>
            <person name="Escobedo L."/>
            <person name="Fernandez S."/>
            <person name="Fernando P.R."/>
            <person name="Flagg N."/>
            <person name="Forbes L.D."/>
            <person name="Fowler R.G."/>
            <person name="Fu Q."/>
            <person name="Gabisi R.A."/>
            <person name="Ganer J."/>
            <person name="Garbino Pronczuk A."/>
            <person name="Garcia R.M."/>
            <person name="Garner T."/>
            <person name="Garrett T.E."/>
            <person name="Gonzalez D.A."/>
            <person name="Hamid H."/>
            <person name="Hawkins E.S."/>
            <person name="Hirani K."/>
            <person name="Hogues M.E."/>
            <person name="Hollins B."/>
            <person name="Hsiao C.-H."/>
            <person name="Jabil R."/>
            <person name="James M.L."/>
            <person name="Jhangiani S.N."/>
            <person name="Johnson B."/>
            <person name="Johnson Q."/>
            <person name="Joshi V."/>
            <person name="Kalu J.B."/>
            <person name="Kam C."/>
            <person name="Kashfia A."/>
            <person name="Keebler J."/>
            <person name="Kisamo H."/>
            <person name="Kovar C.L."/>
            <person name="Lago L.A."/>
            <person name="Lai C.-Y."/>
            <person name="Laidlaw J."/>
            <person name="Lara F."/>
            <person name="Le T.-K."/>
            <person name="Lee S.L."/>
            <person name="Legall F.H."/>
            <person name="Lemon S.J."/>
            <person name="Lewis L.R."/>
            <person name="Li B."/>
            <person name="Liu Y."/>
            <person name="Liu Y.-S."/>
            <person name="Lopez J."/>
            <person name="Lozado R.J."/>
            <person name="Lu J."/>
            <person name="Madu R.C."/>
            <person name="Maheshwari M."/>
            <person name="Maheshwari R."/>
            <person name="Malloy K."/>
            <person name="Martinez E."/>
            <person name="Mathew T."/>
            <person name="Mercado I.C."/>
            <person name="Mercado C."/>
            <person name="Meyer B."/>
            <person name="Montgomery K."/>
            <person name="Morgan M.B."/>
            <person name="Munidasa M."/>
            <person name="Nazareth L.V."/>
            <person name="Nelson J."/>
            <person name="Ng B.M."/>
            <person name="Nguyen N.B."/>
            <person name="Nguyen P.Q."/>
            <person name="Nguyen T."/>
            <person name="Obregon M."/>
            <person name="Okwuonu G.O."/>
            <person name="Onwere C.G."/>
            <person name="Orozco G."/>
            <person name="Parra A."/>
            <person name="Patel S."/>
            <person name="Patil S."/>
            <person name="Perez A."/>
            <person name="Perez Y."/>
            <person name="Pham C."/>
            <person name="Primus E.L."/>
            <person name="Pu L.-L."/>
            <person name="Puazo M."/>
            <person name="Qin X."/>
            <person name="Quiroz J.B."/>
            <person name="Reese J."/>
            <person name="Richards S."/>
            <person name="Rives C.M."/>
            <person name="Robberts R."/>
            <person name="Ruiz S.J."/>
            <person name="Ruiz M.J."/>
            <person name="Santibanez J."/>
            <person name="Schneider B.W."/>
            <person name="Sisson I."/>
            <person name="Smith M."/>
            <person name="Sodergren E."/>
            <person name="Song X.-Z."/>
            <person name="Song B.B."/>
            <person name="Summersgill H."/>
            <person name="Thelus R."/>
            <person name="Thornton R.D."/>
            <person name="Trejos Z.Y."/>
            <person name="Usmani K."/>
            <person name="Vattathil S."/>
            <person name="Villasana D."/>
            <person name="Walker D.L."/>
            <person name="Wang S."/>
            <person name="Wang K."/>
            <person name="White C.S."/>
            <person name="Williams A.C."/>
            <person name="Williamson J."/>
            <person name="Wilson K."/>
            <person name="Woghiren I.O."/>
            <person name="Woodworth J.R."/>
            <person name="Worley K.C."/>
            <person name="Wright R.A."/>
            <person name="Wu W."/>
            <person name="Young L."/>
            <person name="Zhang L."/>
            <person name="Zhang J."/>
            <person name="Zhu Y."/>
            <person name="Muzny D.M."/>
            <person name="Weinstock G."/>
            <person name="Gibbs R.A."/>
        </authorList>
    </citation>
    <scope>NUCLEOTIDE SEQUENCE [LARGE SCALE GENOMIC DNA]</scope>
    <source>
        <strain evidence="3">LSR1</strain>
    </source>
</reference>
<evidence type="ECO:0000313" key="3">
    <source>
        <dbReference type="Proteomes" id="UP000007819"/>
    </source>
</evidence>
<name>A0A8R1WYT5_ACYPI</name>
<organism evidence="2 3">
    <name type="scientific">Acyrthosiphon pisum</name>
    <name type="common">Pea aphid</name>
    <dbReference type="NCBI Taxonomy" id="7029"/>
    <lineage>
        <taxon>Eukaryota</taxon>
        <taxon>Metazoa</taxon>
        <taxon>Ecdysozoa</taxon>
        <taxon>Arthropoda</taxon>
        <taxon>Hexapoda</taxon>
        <taxon>Insecta</taxon>
        <taxon>Pterygota</taxon>
        <taxon>Neoptera</taxon>
        <taxon>Paraneoptera</taxon>
        <taxon>Hemiptera</taxon>
        <taxon>Sternorrhyncha</taxon>
        <taxon>Aphidomorpha</taxon>
        <taxon>Aphidoidea</taxon>
        <taxon>Aphididae</taxon>
        <taxon>Macrosiphini</taxon>
        <taxon>Acyrthosiphon</taxon>
    </lineage>
</organism>